<feature type="domain" description="Ecp2 effector protein-like" evidence="2">
    <location>
        <begin position="121"/>
        <end position="232"/>
    </location>
</feature>
<dbReference type="Proteomes" id="UP000044602">
    <property type="component" value="Unassembled WGS sequence"/>
</dbReference>
<dbReference type="Pfam" id="PF14856">
    <property type="entry name" value="Hce2"/>
    <property type="match status" value="1"/>
</dbReference>
<dbReference type="InterPro" id="IPR029226">
    <property type="entry name" value="Ecp2-like"/>
</dbReference>
<evidence type="ECO:0000313" key="3">
    <source>
        <dbReference type="EMBL" id="CRK17751.1"/>
    </source>
</evidence>
<feature type="chain" id="PRO_5007404938" description="Ecp2 effector protein-like domain-containing protein" evidence="1">
    <location>
        <begin position="21"/>
        <end position="260"/>
    </location>
</feature>
<accession>A0A0G4ND44</accession>
<reference evidence="5 6" key="1">
    <citation type="submission" date="2015-05" db="EMBL/GenBank/DDBJ databases">
        <authorList>
            <person name="Fogelqvist Johan"/>
        </authorList>
    </citation>
    <scope>NUCLEOTIDE SEQUENCE [LARGE SCALE GENOMIC DNA]</scope>
    <source>
        <strain evidence="3">VL1</strain>
        <strain evidence="4">VL2</strain>
    </source>
</reference>
<dbReference type="EMBL" id="CVQI01033939">
    <property type="protein sequence ID" value="CRK44235.1"/>
    <property type="molecule type" value="Genomic_DNA"/>
</dbReference>
<gene>
    <name evidence="3" type="ORF">BN1708_003031</name>
    <name evidence="4" type="ORF">BN1723_000921</name>
</gene>
<sequence>MRFSTTFAVVAGAIPTMVRAMPAPDVQGNGEYIGTLVYKRHDVLSSRDLSLAEKHGVDVTKMIRHSLIRRADGDDITIWVHNSYQENDTGEEEDSSTSEAALAARAHVWGGSFDSGLHHNQCGHSSFEGLTSDRSAYTGGVQEMYRWANTRRGGFSLQSFCCGGNGNYDNIVIAGSNSGANARFGIRQTDEDRILPGRVGTEDIRDLAGDSLDRYQQNRNGWRVAARGQMSCATGMRAPFVQAVNIQWIIGRVDQRVPGT</sequence>
<evidence type="ECO:0000256" key="1">
    <source>
        <dbReference type="SAM" id="SignalP"/>
    </source>
</evidence>
<keyword evidence="1" id="KW-0732">Signal</keyword>
<keyword evidence="5" id="KW-1185">Reference proteome</keyword>
<protein>
    <recommendedName>
        <fullName evidence="2">Ecp2 effector protein-like domain-containing protein</fullName>
    </recommendedName>
</protein>
<evidence type="ECO:0000313" key="4">
    <source>
        <dbReference type="EMBL" id="CRK44235.1"/>
    </source>
</evidence>
<evidence type="ECO:0000259" key="2">
    <source>
        <dbReference type="Pfam" id="PF14856"/>
    </source>
</evidence>
<evidence type="ECO:0000313" key="5">
    <source>
        <dbReference type="Proteomes" id="UP000044602"/>
    </source>
</evidence>
<organism evidence="4 6">
    <name type="scientific">Verticillium longisporum</name>
    <name type="common">Verticillium dahliae var. longisporum</name>
    <dbReference type="NCBI Taxonomy" id="100787"/>
    <lineage>
        <taxon>Eukaryota</taxon>
        <taxon>Fungi</taxon>
        <taxon>Dikarya</taxon>
        <taxon>Ascomycota</taxon>
        <taxon>Pezizomycotina</taxon>
        <taxon>Sordariomycetes</taxon>
        <taxon>Hypocreomycetidae</taxon>
        <taxon>Glomerellales</taxon>
        <taxon>Plectosphaerellaceae</taxon>
        <taxon>Verticillium</taxon>
    </lineage>
</organism>
<feature type="signal peptide" evidence="1">
    <location>
        <begin position="1"/>
        <end position="20"/>
    </location>
</feature>
<proteinExistence type="predicted"/>
<dbReference type="EMBL" id="CVQH01008890">
    <property type="protein sequence ID" value="CRK17751.1"/>
    <property type="molecule type" value="Genomic_DNA"/>
</dbReference>
<dbReference type="AlphaFoldDB" id="A0A0G4ND44"/>
<evidence type="ECO:0000313" key="6">
    <source>
        <dbReference type="Proteomes" id="UP000045706"/>
    </source>
</evidence>
<dbReference type="Proteomes" id="UP000045706">
    <property type="component" value="Unassembled WGS sequence"/>
</dbReference>
<name>A0A0G4ND44_VERLO</name>